<protein>
    <recommendedName>
        <fullName evidence="7">C2H2-type domain-containing protein</fullName>
    </recommendedName>
</protein>
<feature type="domain" description="C2H2-type" evidence="7">
    <location>
        <begin position="397"/>
        <end position="420"/>
    </location>
</feature>
<organism evidence="8">
    <name type="scientific">Musca domestica</name>
    <name type="common">House fly</name>
    <dbReference type="NCBI Taxonomy" id="7370"/>
    <lineage>
        <taxon>Eukaryota</taxon>
        <taxon>Metazoa</taxon>
        <taxon>Ecdysozoa</taxon>
        <taxon>Arthropoda</taxon>
        <taxon>Hexapoda</taxon>
        <taxon>Insecta</taxon>
        <taxon>Pterygota</taxon>
        <taxon>Neoptera</taxon>
        <taxon>Endopterygota</taxon>
        <taxon>Diptera</taxon>
        <taxon>Brachycera</taxon>
        <taxon>Muscomorpha</taxon>
        <taxon>Muscoidea</taxon>
        <taxon>Muscidae</taxon>
        <taxon>Musca</taxon>
    </lineage>
</organism>
<feature type="domain" description="C2H2-type" evidence="7">
    <location>
        <begin position="17"/>
        <end position="40"/>
    </location>
</feature>
<dbReference type="AlphaFoldDB" id="A0A1I8MGY3"/>
<sequence>MAAVQHNDSSLEKHMVFLCPECGKQNDTQSEWRRHINNIHGYATKSASDFNFKEIDSKHHECQVCLKWIPNGRQTPAVLQYHRFNHLPFPKIYRCRHCRGSFYRKRSLIDHLFRSHASLVNKLERTAVVAAHGSGGDIKNPLRDPSINKEFYIRFLCPLCGKLFERFHIWLLHLDSAHPSTSVDLNMNRITGTNNYYCSTCSFTLKDGPSRSQLQRHHFSHLPYPCYFQCAFCYSRKEYKTELLLHFIKYHNREFVKYKKLIVMPEEWGGCPERSIVLEIQRLLGEGRLGQKSDILQKALLDINLDDDSNADVSAMAKFNHENALDQSLNSFAHKNRTAPASSSKSGVIQLSEISEQDLESIYQEMFEELPDSVSSGSLLLMENFNLTRQMQKYIHYLCPECGKEFNDQTTWRAHVYEAHNLINAVQSKFRPLNSQKSMYLCLVCHQILKTTKHADLRRHHFQHMPFQSYLKCIICSKTKSSKPKMVQHMDYVHLMHSRREINAEQPKKFSKKHQCLQCDKVYTTLARFRTHCRVCPKRLLPLPKGKFNIAENERLLEHLKTASERLDAMLEEAKSAASTTT</sequence>
<dbReference type="InterPro" id="IPR013087">
    <property type="entry name" value="Znf_C2H2_type"/>
</dbReference>
<feature type="domain" description="C2H2-type" evidence="7">
    <location>
        <begin position="93"/>
        <end position="117"/>
    </location>
</feature>
<evidence type="ECO:0000256" key="2">
    <source>
        <dbReference type="ARBA" id="ARBA00022737"/>
    </source>
</evidence>
<dbReference type="OrthoDB" id="6778897at2759"/>
<evidence type="ECO:0000256" key="1">
    <source>
        <dbReference type="ARBA" id="ARBA00022723"/>
    </source>
</evidence>
<dbReference type="SMART" id="SM00355">
    <property type="entry name" value="ZnF_C2H2"/>
    <property type="match status" value="9"/>
</dbReference>
<accession>A0A1I8MGY3</accession>
<evidence type="ECO:0000259" key="7">
    <source>
        <dbReference type="PROSITE" id="PS50157"/>
    </source>
</evidence>
<feature type="coiled-coil region" evidence="6">
    <location>
        <begin position="553"/>
        <end position="580"/>
    </location>
</feature>
<evidence type="ECO:0000256" key="4">
    <source>
        <dbReference type="ARBA" id="ARBA00022833"/>
    </source>
</evidence>
<dbReference type="KEGG" id="mde:101896741"/>
<reference evidence="8" key="1">
    <citation type="submission" date="2020-05" db="UniProtKB">
        <authorList>
            <consortium name="EnsemblMetazoa"/>
        </authorList>
    </citation>
    <scope>IDENTIFICATION</scope>
    <source>
        <strain evidence="8">Aabys</strain>
    </source>
</reference>
<dbReference type="eggNOG" id="ENOG502T9A1">
    <property type="taxonomic scope" value="Eukaryota"/>
</dbReference>
<dbReference type="EnsemblMetazoa" id="MDOA004779-RA">
    <property type="protein sequence ID" value="MDOA004779-PA"/>
    <property type="gene ID" value="MDOA004779"/>
</dbReference>
<dbReference type="PANTHER" id="PTHR24379:SF121">
    <property type="entry name" value="C2H2-TYPE DOMAIN-CONTAINING PROTEIN"/>
    <property type="match status" value="1"/>
</dbReference>
<keyword evidence="3 5" id="KW-0863">Zinc-finger</keyword>
<proteinExistence type="predicted"/>
<evidence type="ECO:0000256" key="6">
    <source>
        <dbReference type="SAM" id="Coils"/>
    </source>
</evidence>
<keyword evidence="6" id="KW-0175">Coiled coil</keyword>
<keyword evidence="2" id="KW-0677">Repeat</keyword>
<dbReference type="VEuPathDB" id="VectorBase:MDOMA2_001417"/>
<dbReference type="PROSITE" id="PS50157">
    <property type="entry name" value="ZINC_FINGER_C2H2_2"/>
    <property type="match status" value="3"/>
</dbReference>
<dbReference type="PANTHER" id="PTHR24379">
    <property type="entry name" value="KRAB AND ZINC FINGER DOMAIN-CONTAINING"/>
    <property type="match status" value="1"/>
</dbReference>
<dbReference type="RefSeq" id="XP_005178341.2">
    <property type="nucleotide sequence ID" value="XM_005178284.4"/>
</dbReference>
<evidence type="ECO:0000256" key="3">
    <source>
        <dbReference type="ARBA" id="ARBA00022771"/>
    </source>
</evidence>
<keyword evidence="1" id="KW-0479">Metal-binding</keyword>
<dbReference type="GO" id="GO:0008270">
    <property type="term" value="F:zinc ion binding"/>
    <property type="evidence" value="ECO:0007669"/>
    <property type="project" value="UniProtKB-KW"/>
</dbReference>
<dbReference type="VEuPathDB" id="VectorBase:MDOA004779"/>
<evidence type="ECO:0000313" key="8">
    <source>
        <dbReference type="EnsemblMetazoa" id="MDOA004779-PA"/>
    </source>
</evidence>
<evidence type="ECO:0000256" key="5">
    <source>
        <dbReference type="PROSITE-ProRule" id="PRU00042"/>
    </source>
</evidence>
<dbReference type="PROSITE" id="PS00028">
    <property type="entry name" value="ZINC_FINGER_C2H2_1"/>
    <property type="match status" value="3"/>
</dbReference>
<keyword evidence="4" id="KW-0862">Zinc</keyword>
<name>A0A1I8MGY3_MUSDO</name>
<gene>
    <name evidence="8" type="primary">101896741</name>
</gene>